<evidence type="ECO:0000256" key="1">
    <source>
        <dbReference type="SAM" id="MobiDB-lite"/>
    </source>
</evidence>
<reference evidence="2 3" key="1">
    <citation type="journal article" date="2014" name="Mol. Biol. Evol.">
        <title>Massive expansion of Ubiquitination-related gene families within the Chlamydiae.</title>
        <authorList>
            <person name="Domman D."/>
            <person name="Collingro A."/>
            <person name="Lagkouvardos I."/>
            <person name="Gehre L."/>
            <person name="Weinmaier T."/>
            <person name="Rattei T."/>
            <person name="Subtil A."/>
            <person name="Horn M."/>
        </authorList>
    </citation>
    <scope>NUCLEOTIDE SEQUENCE [LARGE SCALE GENOMIC DNA]</scope>
    <source>
        <strain evidence="2 3">OEW1</strain>
    </source>
</reference>
<accession>A0A0C1EDX3</accession>
<feature type="compositionally biased region" description="Basic and acidic residues" evidence="1">
    <location>
        <begin position="1"/>
        <end position="12"/>
    </location>
</feature>
<name>A0A0C1EDX3_9BACT</name>
<protein>
    <submittedName>
        <fullName evidence="2">Uncharacterized protein</fullName>
    </submittedName>
</protein>
<feature type="region of interest" description="Disordered" evidence="1">
    <location>
        <begin position="1"/>
        <end position="29"/>
    </location>
</feature>
<proteinExistence type="predicted"/>
<evidence type="ECO:0000313" key="3">
    <source>
        <dbReference type="Proteomes" id="UP000031307"/>
    </source>
</evidence>
<feature type="compositionally biased region" description="Basic and acidic residues" evidence="1">
    <location>
        <begin position="20"/>
        <end position="29"/>
    </location>
</feature>
<organism evidence="2 3">
    <name type="scientific">Parachlamydia acanthamoebae</name>
    <dbReference type="NCBI Taxonomy" id="83552"/>
    <lineage>
        <taxon>Bacteria</taxon>
        <taxon>Pseudomonadati</taxon>
        <taxon>Chlamydiota</taxon>
        <taxon>Chlamydiia</taxon>
        <taxon>Parachlamydiales</taxon>
        <taxon>Parachlamydiaceae</taxon>
        <taxon>Parachlamydia</taxon>
    </lineage>
</organism>
<sequence length="57" mass="6536">MVRISKQQERRSRFPRKHRPPQEKTGPLKDRLALGFKGHANALEGDVAKTAFIPKIK</sequence>
<comment type="caution">
    <text evidence="2">The sequence shown here is derived from an EMBL/GenBank/DDBJ whole genome shotgun (WGS) entry which is preliminary data.</text>
</comment>
<dbReference type="Proteomes" id="UP000031307">
    <property type="component" value="Unassembled WGS sequence"/>
</dbReference>
<dbReference type="EMBL" id="JSAM01000028">
    <property type="protein sequence ID" value="KIA78293.1"/>
    <property type="molecule type" value="Genomic_DNA"/>
</dbReference>
<gene>
    <name evidence="2" type="ORF">DB43_EI00380</name>
</gene>
<dbReference type="PATRIC" id="fig|83552.4.peg.522"/>
<dbReference type="AlphaFoldDB" id="A0A0C1EDX3"/>
<evidence type="ECO:0000313" key="2">
    <source>
        <dbReference type="EMBL" id="KIA78293.1"/>
    </source>
</evidence>
<dbReference type="RefSeq" id="WP_193374840.1">
    <property type="nucleotide sequence ID" value="NZ_JSAM01000028.1"/>
</dbReference>